<organism evidence="2 3">
    <name type="scientific">Geothermobacter ehrlichii</name>
    <dbReference type="NCBI Taxonomy" id="213224"/>
    <lineage>
        <taxon>Bacteria</taxon>
        <taxon>Pseudomonadati</taxon>
        <taxon>Thermodesulfobacteriota</taxon>
        <taxon>Desulfuromonadia</taxon>
        <taxon>Desulfuromonadales</taxon>
        <taxon>Geothermobacteraceae</taxon>
        <taxon>Geothermobacter</taxon>
    </lineage>
</organism>
<gene>
    <name evidence="2" type="ORF">EDC39_11239</name>
</gene>
<evidence type="ECO:0000256" key="1">
    <source>
        <dbReference type="SAM" id="Coils"/>
    </source>
</evidence>
<comment type="caution">
    <text evidence="2">The sequence shown here is derived from an EMBL/GenBank/DDBJ whole genome shotgun (WGS) entry which is preliminary data.</text>
</comment>
<feature type="coiled-coil region" evidence="1">
    <location>
        <begin position="84"/>
        <end position="111"/>
    </location>
</feature>
<dbReference type="EMBL" id="VNIB01000012">
    <property type="protein sequence ID" value="TYO96751.1"/>
    <property type="molecule type" value="Genomic_DNA"/>
</dbReference>
<proteinExistence type="predicted"/>
<keyword evidence="3" id="KW-1185">Reference proteome</keyword>
<reference evidence="2 3" key="1">
    <citation type="submission" date="2019-07" db="EMBL/GenBank/DDBJ databases">
        <title>Genomic Encyclopedia of Type Strains, Phase IV (KMG-IV): sequencing the most valuable type-strain genomes for metagenomic binning, comparative biology and taxonomic classification.</title>
        <authorList>
            <person name="Goeker M."/>
        </authorList>
    </citation>
    <scope>NUCLEOTIDE SEQUENCE [LARGE SCALE GENOMIC DNA]</scope>
    <source>
        <strain evidence="2 3">SS015</strain>
    </source>
</reference>
<accession>A0A5D3WIG7</accession>
<dbReference type="AlphaFoldDB" id="A0A5D3WIG7"/>
<evidence type="ECO:0000313" key="3">
    <source>
        <dbReference type="Proteomes" id="UP000324159"/>
    </source>
</evidence>
<evidence type="ECO:0000313" key="2">
    <source>
        <dbReference type="EMBL" id="TYO96751.1"/>
    </source>
</evidence>
<name>A0A5D3WIG7_9BACT</name>
<keyword evidence="1" id="KW-0175">Coiled coil</keyword>
<sequence length="165" mass="18580">MLDLLQKLVCFSLDIHIWSGRKKLTPADLGLAGEEIPPEELATLGVKKICHPALLTRFQALRRRSERICEATGVRFLGGYAVPEEKAQAVAQDLEKVAAEFEAEKQEFLKSYATNMAAWLKSLPEQWRPMVERAVESPEYVATRISFDFQTFQVTGVEGLNRGLE</sequence>
<dbReference type="InterPro" id="IPR021496">
    <property type="entry name" value="DUF3150"/>
</dbReference>
<dbReference type="Proteomes" id="UP000324159">
    <property type="component" value="Unassembled WGS sequence"/>
</dbReference>
<dbReference type="Pfam" id="PF11348">
    <property type="entry name" value="DUF3150"/>
    <property type="match status" value="1"/>
</dbReference>
<protein>
    <submittedName>
        <fullName evidence="2">Uncharacterized protein DUF3150</fullName>
    </submittedName>
</protein>
<dbReference type="OrthoDB" id="8900573at2"/>